<dbReference type="GO" id="GO:0050661">
    <property type="term" value="F:NADP binding"/>
    <property type="evidence" value="ECO:0007669"/>
    <property type="project" value="InterPro"/>
</dbReference>
<evidence type="ECO:0000256" key="4">
    <source>
        <dbReference type="ARBA" id="ARBA00023002"/>
    </source>
</evidence>
<accession>A0A0D7BQ67</accession>
<organism evidence="5 6">
    <name type="scientific">Cylindrobasidium torrendii FP15055 ss-10</name>
    <dbReference type="NCBI Taxonomy" id="1314674"/>
    <lineage>
        <taxon>Eukaryota</taxon>
        <taxon>Fungi</taxon>
        <taxon>Dikarya</taxon>
        <taxon>Basidiomycota</taxon>
        <taxon>Agaricomycotina</taxon>
        <taxon>Agaricomycetes</taxon>
        <taxon>Agaricomycetidae</taxon>
        <taxon>Agaricales</taxon>
        <taxon>Marasmiineae</taxon>
        <taxon>Physalacriaceae</taxon>
        <taxon>Cylindrobasidium</taxon>
    </lineage>
</organism>
<gene>
    <name evidence="5" type="ORF">CYLTODRAFT_418094</name>
</gene>
<dbReference type="EMBL" id="KN880445">
    <property type="protein sequence ID" value="KIY72314.1"/>
    <property type="molecule type" value="Genomic_DNA"/>
</dbReference>
<keyword evidence="6" id="KW-1185">Reference proteome</keyword>
<proteinExistence type="inferred from homology"/>
<dbReference type="Gene3D" id="3.50.50.60">
    <property type="entry name" value="FAD/NAD(P)-binding domain"/>
    <property type="match status" value="3"/>
</dbReference>
<evidence type="ECO:0000256" key="1">
    <source>
        <dbReference type="ARBA" id="ARBA00010139"/>
    </source>
</evidence>
<name>A0A0D7BQ67_9AGAR</name>
<dbReference type="SUPFAM" id="SSF51905">
    <property type="entry name" value="FAD/NAD(P)-binding domain"/>
    <property type="match status" value="3"/>
</dbReference>
<protein>
    <submittedName>
        <fullName evidence="5">FAD/NAD-P-binding domain-containing protein</fullName>
    </submittedName>
</protein>
<evidence type="ECO:0000256" key="2">
    <source>
        <dbReference type="ARBA" id="ARBA00022630"/>
    </source>
</evidence>
<dbReference type="InterPro" id="IPR051209">
    <property type="entry name" value="FAD-bind_Monooxygenase_sf"/>
</dbReference>
<dbReference type="AlphaFoldDB" id="A0A0D7BQ67"/>
<dbReference type="PANTHER" id="PTHR42877">
    <property type="entry name" value="L-ORNITHINE N(5)-MONOOXYGENASE-RELATED"/>
    <property type="match status" value="1"/>
</dbReference>
<sequence>MNPNPNVEIDKDGWVKYEVPQEIKQGLWPPSNARGYTIDERPARSLSRRIKVIGIGAGMSGIHLAHVVDTEQQDLIDLTIYEMGDEAGGVWHWNRYPGIACDVPGSNYQYIKDPKTDWSTYYAYGAEIREYYQGQMHKHGLEKYIHFSHEVVGADWNDESGVWTVSIKDLKTGDVKTDTCNLLISMVGSLHWPRWPDLKNLDKYKGTLVHSARYPKDLDLKGKRVAVLGSGSSGVQTVPAIVNEVDHLYHWIRSPTWIVPAVGAMFAGPGGSNFAYSEAQKERFAKDPHHYLAYRKAMESELNRRFRFIIKGSPESRLAREGCEAMMKEKLASVPEIAAKIIPTDFEVGCRRPTPAPGYLDALTRKDKVTVFLDEMQEMSEKGFIDANGTEHEVDVFICATGFDTTFKPHFPVRARGINMQDQWEKEPYSYLSIAVPNFPNFLMAYGPYGPTGHGSAAPIIENTITAFLKIARKMSEEQIVSLEPTEEATREFMEHVELYMKRTVWDGPCSSWFKKGKDGLPHHYPGSRVHFIEHVLQNFRPEDWKFKYRSGNRFRAFGNGFAQRETDGRDNSWYYGFLNEEGKDEMPDYTAIFEEYAVHNK</sequence>
<evidence type="ECO:0000313" key="6">
    <source>
        <dbReference type="Proteomes" id="UP000054007"/>
    </source>
</evidence>
<comment type="similarity">
    <text evidence="1">Belongs to the FAD-binding monooxygenase family.</text>
</comment>
<dbReference type="InterPro" id="IPR036188">
    <property type="entry name" value="FAD/NAD-bd_sf"/>
</dbReference>
<dbReference type="GO" id="GO:0004499">
    <property type="term" value="F:N,N-dimethylaniline monooxygenase activity"/>
    <property type="evidence" value="ECO:0007669"/>
    <property type="project" value="InterPro"/>
</dbReference>
<dbReference type="GO" id="GO:0050660">
    <property type="term" value="F:flavin adenine dinucleotide binding"/>
    <property type="evidence" value="ECO:0007669"/>
    <property type="project" value="InterPro"/>
</dbReference>
<keyword evidence="3" id="KW-0274">FAD</keyword>
<keyword evidence="2" id="KW-0285">Flavoprotein</keyword>
<evidence type="ECO:0000256" key="3">
    <source>
        <dbReference type="ARBA" id="ARBA00022827"/>
    </source>
</evidence>
<dbReference type="InterPro" id="IPR020946">
    <property type="entry name" value="Flavin_mOase-like"/>
</dbReference>
<dbReference type="PANTHER" id="PTHR42877:SF7">
    <property type="entry name" value="FLAVIN-BINDING MONOOXYGENASE-RELATED"/>
    <property type="match status" value="1"/>
</dbReference>
<evidence type="ECO:0000313" key="5">
    <source>
        <dbReference type="EMBL" id="KIY72314.1"/>
    </source>
</evidence>
<dbReference type="Pfam" id="PF00743">
    <property type="entry name" value="FMO-like"/>
    <property type="match status" value="1"/>
</dbReference>
<reference evidence="5 6" key="1">
    <citation type="journal article" date="2015" name="Fungal Genet. Biol.">
        <title>Evolution of novel wood decay mechanisms in Agaricales revealed by the genome sequences of Fistulina hepatica and Cylindrobasidium torrendii.</title>
        <authorList>
            <person name="Floudas D."/>
            <person name="Held B.W."/>
            <person name="Riley R."/>
            <person name="Nagy L.G."/>
            <person name="Koehler G."/>
            <person name="Ransdell A.S."/>
            <person name="Younus H."/>
            <person name="Chow J."/>
            <person name="Chiniquy J."/>
            <person name="Lipzen A."/>
            <person name="Tritt A."/>
            <person name="Sun H."/>
            <person name="Haridas S."/>
            <person name="LaButti K."/>
            <person name="Ohm R.A."/>
            <person name="Kues U."/>
            <person name="Blanchette R.A."/>
            <person name="Grigoriev I.V."/>
            <person name="Minto R.E."/>
            <person name="Hibbett D.S."/>
        </authorList>
    </citation>
    <scope>NUCLEOTIDE SEQUENCE [LARGE SCALE GENOMIC DNA]</scope>
    <source>
        <strain evidence="5 6">FP15055 ss-10</strain>
    </source>
</reference>
<dbReference type="STRING" id="1314674.A0A0D7BQ67"/>
<dbReference type="Proteomes" id="UP000054007">
    <property type="component" value="Unassembled WGS sequence"/>
</dbReference>
<dbReference type="OrthoDB" id="66881at2759"/>
<keyword evidence="4" id="KW-0560">Oxidoreductase</keyword>